<proteinExistence type="predicted"/>
<dbReference type="OrthoDB" id="3256745at2759"/>
<sequence length="321" mass="35698">MANPVITLLFSMDFISLILAIYMAIIFYKAKPNPMMFYFSLSAAVLNVLALLGFAYNFDWHRAPLEMCYFQAIGIQFATFLTGICAFNFIIQVYRLLVLREQTEITSSKLISYYNGLLIAYPIIGTALVTVAAVKTNAIGVRDFKCDVITPIWVRMLGYNGINLLISIPGTYFSAHSTITVIRYLDQFKTSSTVTQGHAPMIESKNIAKVATDDSKSSLPRTPGSRTHPNKQYNIKRAAAIRMVFFTVVYLITNISASIETIVFVIAGKPLDPHPGGSDIVCVSLGIMLFLIFGTADDVRKWTVEKLKELKPSSSSRSFSF</sequence>
<evidence type="ECO:0000313" key="2">
    <source>
        <dbReference type="EMBL" id="CAG8511881.1"/>
    </source>
</evidence>
<feature type="transmembrane region" description="Helical" evidence="1">
    <location>
        <begin position="112"/>
        <end position="132"/>
    </location>
</feature>
<name>A0A9N9F5V1_9GLOM</name>
<accession>A0A9N9F5V1</accession>
<evidence type="ECO:0000256" key="1">
    <source>
        <dbReference type="SAM" id="Phobius"/>
    </source>
</evidence>
<gene>
    <name evidence="2" type="ORF">PBRASI_LOCUS3155</name>
</gene>
<feature type="transmembrane region" description="Helical" evidence="1">
    <location>
        <begin position="69"/>
        <end position="91"/>
    </location>
</feature>
<feature type="transmembrane region" description="Helical" evidence="1">
    <location>
        <begin position="278"/>
        <end position="296"/>
    </location>
</feature>
<keyword evidence="3" id="KW-1185">Reference proteome</keyword>
<feature type="transmembrane region" description="Helical" evidence="1">
    <location>
        <begin position="152"/>
        <end position="173"/>
    </location>
</feature>
<keyword evidence="1" id="KW-0812">Transmembrane</keyword>
<organism evidence="2 3">
    <name type="scientific">Paraglomus brasilianum</name>
    <dbReference type="NCBI Taxonomy" id="144538"/>
    <lineage>
        <taxon>Eukaryota</taxon>
        <taxon>Fungi</taxon>
        <taxon>Fungi incertae sedis</taxon>
        <taxon>Mucoromycota</taxon>
        <taxon>Glomeromycotina</taxon>
        <taxon>Glomeromycetes</taxon>
        <taxon>Paraglomerales</taxon>
        <taxon>Paraglomeraceae</taxon>
        <taxon>Paraglomus</taxon>
    </lineage>
</organism>
<feature type="transmembrane region" description="Helical" evidence="1">
    <location>
        <begin position="243"/>
        <end position="266"/>
    </location>
</feature>
<evidence type="ECO:0000313" key="3">
    <source>
        <dbReference type="Proteomes" id="UP000789739"/>
    </source>
</evidence>
<reference evidence="2" key="1">
    <citation type="submission" date="2021-06" db="EMBL/GenBank/DDBJ databases">
        <authorList>
            <person name="Kallberg Y."/>
            <person name="Tangrot J."/>
            <person name="Rosling A."/>
        </authorList>
    </citation>
    <scope>NUCLEOTIDE SEQUENCE</scope>
    <source>
        <strain evidence="2">BR232B</strain>
    </source>
</reference>
<dbReference type="AlphaFoldDB" id="A0A9N9F5V1"/>
<dbReference type="EMBL" id="CAJVPI010000274">
    <property type="protein sequence ID" value="CAG8511881.1"/>
    <property type="molecule type" value="Genomic_DNA"/>
</dbReference>
<keyword evidence="1" id="KW-1133">Transmembrane helix</keyword>
<feature type="transmembrane region" description="Helical" evidence="1">
    <location>
        <begin position="6"/>
        <end position="28"/>
    </location>
</feature>
<dbReference type="Proteomes" id="UP000789739">
    <property type="component" value="Unassembled WGS sequence"/>
</dbReference>
<protein>
    <submittedName>
        <fullName evidence="2">862_t:CDS:1</fullName>
    </submittedName>
</protein>
<comment type="caution">
    <text evidence="2">The sequence shown here is derived from an EMBL/GenBank/DDBJ whole genome shotgun (WGS) entry which is preliminary data.</text>
</comment>
<feature type="transmembrane region" description="Helical" evidence="1">
    <location>
        <begin position="35"/>
        <end position="57"/>
    </location>
</feature>
<keyword evidence="1" id="KW-0472">Membrane</keyword>